<dbReference type="PANTHER" id="PTHR37488:SF2">
    <property type="entry name" value="DUF1275 DOMAIN-CONTAINING PROTEIN"/>
    <property type="match status" value="1"/>
</dbReference>
<evidence type="ECO:0000256" key="1">
    <source>
        <dbReference type="SAM" id="MobiDB-lite"/>
    </source>
</evidence>
<feature type="transmembrane region" description="Helical" evidence="2">
    <location>
        <begin position="140"/>
        <end position="160"/>
    </location>
</feature>
<keyword evidence="4" id="KW-1185">Reference proteome</keyword>
<keyword evidence="2" id="KW-1133">Transmembrane helix</keyword>
<sequence length="368" mass="39279">MYERERQDSIAKTLCDVSIDVVERASSNKRTDNPSSSSSSSPTESPTQTRSPSPTLTERTPFHRRLYSHLMSDISPNHVSYISIYLCFLTGLTSAPSFAACFVWCGFQTGNAAQLGLALARTFAPHGQRSFGFLKMDQQALVSLLSFFVGTTFGQFGNWLGGKKRLWLMCATLGQMIFMAAAALAAHYSGESGFADGRSQPSWDTAKGMVALAFLSATMGLQGAVGCRLGSPLASTVPLTSTWIDIFNDPFLFALRPVRTRDLRFAGAIALMFGAFVSRAILGFIGSAPTIAVVIGFRAVQLVWWNLLPDAPLLNEQVVMEAKSTVESGVLTGAAAETGTGTGSGSGLVAGSSLAKQQEEKARNDSPV</sequence>
<organism evidence="3 4">
    <name type="scientific">Kwoniella heveanensis BCC8398</name>
    <dbReference type="NCBI Taxonomy" id="1296120"/>
    <lineage>
        <taxon>Eukaryota</taxon>
        <taxon>Fungi</taxon>
        <taxon>Dikarya</taxon>
        <taxon>Basidiomycota</taxon>
        <taxon>Agaricomycotina</taxon>
        <taxon>Tremellomycetes</taxon>
        <taxon>Tremellales</taxon>
        <taxon>Cryptococcaceae</taxon>
        <taxon>Kwoniella</taxon>
    </lineage>
</organism>
<dbReference type="STRING" id="1296120.A0A1B9GTH4"/>
<reference evidence="3 4" key="1">
    <citation type="submission" date="2013-07" db="EMBL/GenBank/DDBJ databases">
        <title>The Genome Sequence of Cryptococcus heveanensis BCC8398.</title>
        <authorList>
            <consortium name="The Broad Institute Genome Sequencing Platform"/>
            <person name="Cuomo C."/>
            <person name="Litvintseva A."/>
            <person name="Chen Y."/>
            <person name="Heitman J."/>
            <person name="Sun S."/>
            <person name="Springer D."/>
            <person name="Dromer F."/>
            <person name="Young S.K."/>
            <person name="Zeng Q."/>
            <person name="Gargeya S."/>
            <person name="Fitzgerald M."/>
            <person name="Abouelleil A."/>
            <person name="Alvarado L."/>
            <person name="Berlin A.M."/>
            <person name="Chapman S.B."/>
            <person name="Dewar J."/>
            <person name="Goldberg J."/>
            <person name="Griggs A."/>
            <person name="Gujja S."/>
            <person name="Hansen M."/>
            <person name="Howarth C."/>
            <person name="Imamovic A."/>
            <person name="Larimer J."/>
            <person name="McCowan C."/>
            <person name="Murphy C."/>
            <person name="Pearson M."/>
            <person name="Priest M."/>
            <person name="Roberts A."/>
            <person name="Saif S."/>
            <person name="Shea T."/>
            <person name="Sykes S."/>
            <person name="Wortman J."/>
            <person name="Nusbaum C."/>
            <person name="Birren B."/>
        </authorList>
    </citation>
    <scope>NUCLEOTIDE SEQUENCE [LARGE SCALE GENOMIC DNA]</scope>
    <source>
        <strain evidence="3 4">BCC8398</strain>
    </source>
</reference>
<dbReference type="PANTHER" id="PTHR37488">
    <property type="entry name" value="DUF1275 DOMAIN-CONTAINING PROTEIN"/>
    <property type="match status" value="1"/>
</dbReference>
<evidence type="ECO:0000256" key="2">
    <source>
        <dbReference type="SAM" id="Phobius"/>
    </source>
</evidence>
<dbReference type="OrthoDB" id="5288586at2759"/>
<feature type="compositionally biased region" description="Basic and acidic residues" evidence="1">
    <location>
        <begin position="357"/>
        <end position="368"/>
    </location>
</feature>
<proteinExistence type="predicted"/>
<feature type="transmembrane region" description="Helical" evidence="2">
    <location>
        <begin position="166"/>
        <end position="188"/>
    </location>
</feature>
<keyword evidence="2" id="KW-0472">Membrane</keyword>
<evidence type="ECO:0000313" key="3">
    <source>
        <dbReference type="EMBL" id="OCF34313.1"/>
    </source>
</evidence>
<accession>A0A1B9GTH4</accession>
<name>A0A1B9GTH4_9TREE</name>
<evidence type="ECO:0000313" key="4">
    <source>
        <dbReference type="Proteomes" id="UP000092666"/>
    </source>
</evidence>
<dbReference type="Pfam" id="PF06912">
    <property type="entry name" value="DUF1275"/>
    <property type="match status" value="1"/>
</dbReference>
<feature type="compositionally biased region" description="Low complexity" evidence="1">
    <location>
        <begin position="33"/>
        <end position="55"/>
    </location>
</feature>
<dbReference type="EMBL" id="KV700125">
    <property type="protein sequence ID" value="OCF34313.1"/>
    <property type="molecule type" value="Genomic_DNA"/>
</dbReference>
<feature type="transmembrane region" description="Helical" evidence="2">
    <location>
        <begin position="265"/>
        <end position="285"/>
    </location>
</feature>
<feature type="region of interest" description="Disordered" evidence="1">
    <location>
        <begin position="25"/>
        <end position="58"/>
    </location>
</feature>
<keyword evidence="2" id="KW-0812">Transmembrane</keyword>
<dbReference type="InterPro" id="IPR010699">
    <property type="entry name" value="DUF1275"/>
</dbReference>
<reference evidence="4" key="2">
    <citation type="submission" date="2013-12" db="EMBL/GenBank/DDBJ databases">
        <title>Evolution of pathogenesis and genome organization in the Tremellales.</title>
        <authorList>
            <person name="Cuomo C."/>
            <person name="Litvintseva A."/>
            <person name="Heitman J."/>
            <person name="Chen Y."/>
            <person name="Sun S."/>
            <person name="Springer D."/>
            <person name="Dromer F."/>
            <person name="Young S."/>
            <person name="Zeng Q."/>
            <person name="Chapman S."/>
            <person name="Gujja S."/>
            <person name="Saif S."/>
            <person name="Birren B."/>
        </authorList>
    </citation>
    <scope>NUCLEOTIDE SEQUENCE [LARGE SCALE GENOMIC DNA]</scope>
    <source>
        <strain evidence="4">BCC8398</strain>
    </source>
</reference>
<feature type="region of interest" description="Disordered" evidence="1">
    <location>
        <begin position="335"/>
        <end position="368"/>
    </location>
</feature>
<dbReference type="Proteomes" id="UP000092666">
    <property type="component" value="Unassembled WGS sequence"/>
</dbReference>
<protein>
    <submittedName>
        <fullName evidence="3">Uncharacterized protein</fullName>
    </submittedName>
</protein>
<dbReference type="AlphaFoldDB" id="A0A1B9GTH4"/>
<gene>
    <name evidence="3" type="ORF">I316_03827</name>
</gene>